<protein>
    <submittedName>
        <fullName evidence="1">Uncharacterized protein</fullName>
    </submittedName>
</protein>
<dbReference type="Proteomes" id="UP001732700">
    <property type="component" value="Chromosome 2C"/>
</dbReference>
<evidence type="ECO:0000313" key="1">
    <source>
        <dbReference type="EnsemblPlants" id="AVESA.00010b.r2.2CG0325050.1.CDS"/>
    </source>
</evidence>
<dbReference type="EnsemblPlants" id="AVESA.00010b.r2.2CG0325050.1">
    <property type="protein sequence ID" value="AVESA.00010b.r2.2CG0325050.1.CDS"/>
    <property type="gene ID" value="AVESA.00010b.r2.2CG0325050"/>
</dbReference>
<proteinExistence type="predicted"/>
<keyword evidence="2" id="KW-1185">Reference proteome</keyword>
<name>A0ACD5UW29_AVESA</name>
<organism evidence="1 2">
    <name type="scientific">Avena sativa</name>
    <name type="common">Oat</name>
    <dbReference type="NCBI Taxonomy" id="4498"/>
    <lineage>
        <taxon>Eukaryota</taxon>
        <taxon>Viridiplantae</taxon>
        <taxon>Streptophyta</taxon>
        <taxon>Embryophyta</taxon>
        <taxon>Tracheophyta</taxon>
        <taxon>Spermatophyta</taxon>
        <taxon>Magnoliopsida</taxon>
        <taxon>Liliopsida</taxon>
        <taxon>Poales</taxon>
        <taxon>Poaceae</taxon>
        <taxon>BOP clade</taxon>
        <taxon>Pooideae</taxon>
        <taxon>Poodae</taxon>
        <taxon>Poeae</taxon>
        <taxon>Poeae Chloroplast Group 1 (Aveneae type)</taxon>
        <taxon>Aveninae</taxon>
        <taxon>Avena</taxon>
    </lineage>
</organism>
<reference evidence="1" key="1">
    <citation type="submission" date="2021-05" db="EMBL/GenBank/DDBJ databases">
        <authorList>
            <person name="Scholz U."/>
            <person name="Mascher M."/>
            <person name="Fiebig A."/>
        </authorList>
    </citation>
    <scope>NUCLEOTIDE SEQUENCE [LARGE SCALE GENOMIC DNA]</scope>
</reference>
<evidence type="ECO:0000313" key="2">
    <source>
        <dbReference type="Proteomes" id="UP001732700"/>
    </source>
</evidence>
<sequence>MADDPIFRQHNKEQPDYANCEDKFTVAIEHNGFFTGLHDEPLDYSYGTIDFFDNCKCDTWSLLWIEDFLNQLGIVVDERLSVYWVLPDKGIKDGLVYMESEVDVVSRIVASKKTKILNLIVDHGNFVKGPRPDVILNPRPVQPHVVNDVAETEDEDMEVPNMPVMEEEGGTSGEEEEQHEEDETDSEFYDSDFDALDGDDDIYEAHVDKDVNDHNEPNGYMKKKMMLGLIMKI</sequence>
<reference evidence="1" key="2">
    <citation type="submission" date="2025-09" db="UniProtKB">
        <authorList>
            <consortium name="EnsemblPlants"/>
        </authorList>
    </citation>
    <scope>IDENTIFICATION</scope>
</reference>
<accession>A0ACD5UW29</accession>